<reference evidence="2" key="1">
    <citation type="journal article" date="2019" name="Int. J. Syst. Evol. Microbiol.">
        <title>The Global Catalogue of Microorganisms (GCM) 10K type strain sequencing project: providing services to taxonomists for standard genome sequencing and annotation.</title>
        <authorList>
            <consortium name="The Broad Institute Genomics Platform"/>
            <consortium name="The Broad Institute Genome Sequencing Center for Infectious Disease"/>
            <person name="Wu L."/>
            <person name="Ma J."/>
        </authorList>
    </citation>
    <scope>NUCLEOTIDE SEQUENCE [LARGE SCALE GENOMIC DNA]</scope>
    <source>
        <strain evidence="2">JCM 18410</strain>
    </source>
</reference>
<proteinExistence type="predicted"/>
<evidence type="ECO:0000313" key="1">
    <source>
        <dbReference type="EMBL" id="GAA5070177.1"/>
    </source>
</evidence>
<organism evidence="1 2">
    <name type="scientific">Streptomyces similanensis</name>
    <dbReference type="NCBI Taxonomy" id="1274988"/>
    <lineage>
        <taxon>Bacteria</taxon>
        <taxon>Bacillati</taxon>
        <taxon>Actinomycetota</taxon>
        <taxon>Actinomycetes</taxon>
        <taxon>Kitasatosporales</taxon>
        <taxon>Streptomycetaceae</taxon>
        <taxon>Streptomyces</taxon>
    </lineage>
</organism>
<comment type="caution">
    <text evidence="1">The sequence shown here is derived from an EMBL/GenBank/DDBJ whole genome shotgun (WGS) entry which is preliminary data.</text>
</comment>
<gene>
    <name evidence="1" type="ORF">GCM10023336_55090</name>
</gene>
<sequence length="201" mass="22189">MSDGIAWVAEGQPLPGGYCLILARGLTPEDLVRRLVPDTQPRPVGPRTQEAFEDELRELSRATGRTYPMAGVRYGSVGDLAFAVGCGQWEFALGRHDTPAIWEGDVHTYELYYFAEHPNVPEPHFRYGHEGRVRLSSDIDTEEAPYLFDVDGDDADLVADMENAAEVAPALPLLERRFGLTLPKELILTGELPAAVIKSPQ</sequence>
<dbReference type="Proteomes" id="UP001500124">
    <property type="component" value="Unassembled WGS sequence"/>
</dbReference>
<protein>
    <submittedName>
        <fullName evidence="1">Uncharacterized protein</fullName>
    </submittedName>
</protein>
<keyword evidence="2" id="KW-1185">Reference proteome</keyword>
<accession>A0ABP9L3C3</accession>
<evidence type="ECO:0000313" key="2">
    <source>
        <dbReference type="Proteomes" id="UP001500124"/>
    </source>
</evidence>
<dbReference type="EMBL" id="BAABKC010000086">
    <property type="protein sequence ID" value="GAA5070177.1"/>
    <property type="molecule type" value="Genomic_DNA"/>
</dbReference>
<dbReference type="RefSeq" id="WP_345670758.1">
    <property type="nucleotide sequence ID" value="NZ_BAABKC010000086.1"/>
</dbReference>
<name>A0ABP9L3C3_9ACTN</name>